<feature type="compositionally biased region" description="Basic residues" evidence="2">
    <location>
        <begin position="177"/>
        <end position="189"/>
    </location>
</feature>
<evidence type="ECO:0000313" key="3">
    <source>
        <dbReference type="EMBL" id="ACQ66917.1"/>
    </source>
</evidence>
<dbReference type="AlphaFoldDB" id="C4K8T0"/>
<dbReference type="KEGG" id="hde:HDEF_0144"/>
<dbReference type="SUPFAM" id="SSF116927">
    <property type="entry name" value="EspA/CesA-like"/>
    <property type="match status" value="1"/>
</dbReference>
<dbReference type="EMBL" id="CP001277">
    <property type="protein sequence ID" value="ACQ66917.1"/>
    <property type="molecule type" value="Genomic_DNA"/>
</dbReference>
<protein>
    <submittedName>
        <fullName evidence="3">Type III secretion translocon protein</fullName>
    </submittedName>
</protein>
<feature type="coiled-coil region" evidence="1">
    <location>
        <begin position="274"/>
        <end position="310"/>
    </location>
</feature>
<dbReference type="InterPro" id="IPR035074">
    <property type="entry name" value="EspA/CesA-like"/>
</dbReference>
<dbReference type="HOGENOM" id="CLU_653401_0_0_6"/>
<accession>C4K8T0</accession>
<gene>
    <name evidence="3" type="primary">sseB</name>
    <name evidence="3" type="ordered locus">HDEF_0144</name>
</gene>
<dbReference type="STRING" id="572265.HDEF_0144"/>
<keyword evidence="1" id="KW-0175">Coiled coil</keyword>
<sequence>MYIMNMQVMPDLVNLVNENKAFYAENSDKTIPAKGATEGIQKLTKNQMGRLENILKQLIHSVEHEPVDVGNKLQELLTLAKENISNKDDFKKYINDFKQFINQHKEAKANKEAKAKAKADANIKLVALAVEHFLKEVDPKRINKNMLLFEKQLHEIALSGHLSEIQHKEIREQARKLHNKHISPTRNKRSVFNEPDLSDDSDDNRQDFNHKDISSIPIRNKRSISNEPAPGPDPYDNPNDVEGRTLLSMLSSALHDPNISMWMLMILLSMCEYNASASGALHIAENQKKALERQQAAQELSNRVNELVDEIPPSDATKKEDFTKELIEKAEALGLQVDGKNIVEYLKNQTSDGKGGYQISRDCLDAIKGASDQIVSVATQVSSEAQIKVSQQNNTASNWMNLAKTMVSALGQLCRTIMSS</sequence>
<feature type="region of interest" description="Disordered" evidence="2">
    <location>
        <begin position="177"/>
        <end position="240"/>
    </location>
</feature>
<dbReference type="Proteomes" id="UP000002334">
    <property type="component" value="Chromosome"/>
</dbReference>
<evidence type="ECO:0000256" key="1">
    <source>
        <dbReference type="SAM" id="Coils"/>
    </source>
</evidence>
<organism evidence="3 4">
    <name type="scientific">Hamiltonella defensa subsp. Acyrthosiphon pisum (strain 5AT)</name>
    <dbReference type="NCBI Taxonomy" id="572265"/>
    <lineage>
        <taxon>Bacteria</taxon>
        <taxon>Pseudomonadati</taxon>
        <taxon>Pseudomonadota</taxon>
        <taxon>Gammaproteobacteria</taxon>
        <taxon>Enterobacterales</taxon>
        <taxon>Enterobacteriaceae</taxon>
        <taxon>aphid secondary symbionts</taxon>
        <taxon>Candidatus Williamhamiltonella</taxon>
    </lineage>
</organism>
<dbReference type="Pfam" id="PF03433">
    <property type="entry name" value="EspA"/>
    <property type="match status" value="1"/>
</dbReference>
<dbReference type="InterPro" id="IPR005095">
    <property type="entry name" value="EspA"/>
</dbReference>
<proteinExistence type="predicted"/>
<evidence type="ECO:0000256" key="2">
    <source>
        <dbReference type="SAM" id="MobiDB-lite"/>
    </source>
</evidence>
<feature type="compositionally biased region" description="Basic and acidic residues" evidence="2">
    <location>
        <begin position="203"/>
        <end position="213"/>
    </location>
</feature>
<reference evidence="3 4" key="1">
    <citation type="journal article" date="2009" name="Proc. Natl. Acad. Sci. U.S.A.">
        <title>Hamiltonella defensa, genome evolution of protective bacterial endosymbiont from pathogenic ancestors.</title>
        <authorList>
            <person name="Degnan P.H."/>
            <person name="Yu Y."/>
            <person name="Sisneros N."/>
            <person name="Wing R.A."/>
            <person name="Moran N.A."/>
        </authorList>
    </citation>
    <scope>NUCLEOTIDE SEQUENCE [LARGE SCALE GENOMIC DNA]</scope>
    <source>
        <strain evidence="4">5AT</strain>
    </source>
</reference>
<evidence type="ECO:0000313" key="4">
    <source>
        <dbReference type="Proteomes" id="UP000002334"/>
    </source>
</evidence>
<name>C4K8T0_HAMD5</name>
<keyword evidence="4" id="KW-1185">Reference proteome</keyword>